<accession>A0A7R8YRG6</accession>
<dbReference type="AlphaFoldDB" id="A0A7R8YRG6"/>
<reference evidence="2 3" key="1">
    <citation type="submission" date="2020-11" db="EMBL/GenBank/DDBJ databases">
        <authorList>
            <person name="Wallbank WR R."/>
            <person name="Pardo Diaz C."/>
            <person name="Kozak K."/>
            <person name="Martin S."/>
            <person name="Jiggins C."/>
            <person name="Moest M."/>
            <person name="Warren A I."/>
            <person name="Generalovic N T."/>
            <person name="Byers J.R.P. K."/>
            <person name="Montejo-Kovacevich G."/>
            <person name="Yen C E."/>
        </authorList>
    </citation>
    <scope>NUCLEOTIDE SEQUENCE [LARGE SCALE GENOMIC DNA]</scope>
</reference>
<dbReference type="InParanoid" id="A0A7R8YRG6"/>
<feature type="chain" id="PRO_5031158546" evidence="1">
    <location>
        <begin position="19"/>
        <end position="101"/>
    </location>
</feature>
<keyword evidence="1" id="KW-0732">Signal</keyword>
<organism evidence="2 3">
    <name type="scientific">Hermetia illucens</name>
    <name type="common">Black soldier fly</name>
    <dbReference type="NCBI Taxonomy" id="343691"/>
    <lineage>
        <taxon>Eukaryota</taxon>
        <taxon>Metazoa</taxon>
        <taxon>Ecdysozoa</taxon>
        <taxon>Arthropoda</taxon>
        <taxon>Hexapoda</taxon>
        <taxon>Insecta</taxon>
        <taxon>Pterygota</taxon>
        <taxon>Neoptera</taxon>
        <taxon>Endopterygota</taxon>
        <taxon>Diptera</taxon>
        <taxon>Brachycera</taxon>
        <taxon>Stratiomyomorpha</taxon>
        <taxon>Stratiomyidae</taxon>
        <taxon>Hermetiinae</taxon>
        <taxon>Hermetia</taxon>
    </lineage>
</organism>
<dbReference type="OrthoDB" id="8055662at2759"/>
<dbReference type="Proteomes" id="UP000594454">
    <property type="component" value="Chromosome 2"/>
</dbReference>
<gene>
    <name evidence="2" type="ORF">HERILL_LOCUS5700</name>
</gene>
<name>A0A7R8YRG6_HERIL</name>
<sequence>MFKFVITFAVLAVAVASAAEYFAAPALQARYAAPYIAPLQSAPLALATPLAAPLASPLVYTKLALPAAAGYSQYSSIATPNSYSEQYKAEQKPLAYSSIIY</sequence>
<evidence type="ECO:0000313" key="2">
    <source>
        <dbReference type="EMBL" id="CAD7082683.1"/>
    </source>
</evidence>
<feature type="signal peptide" evidence="1">
    <location>
        <begin position="1"/>
        <end position="18"/>
    </location>
</feature>
<evidence type="ECO:0000256" key="1">
    <source>
        <dbReference type="SAM" id="SignalP"/>
    </source>
</evidence>
<keyword evidence="3" id="KW-1185">Reference proteome</keyword>
<proteinExistence type="predicted"/>
<dbReference type="EMBL" id="LR899010">
    <property type="protein sequence ID" value="CAD7082683.1"/>
    <property type="molecule type" value="Genomic_DNA"/>
</dbReference>
<protein>
    <submittedName>
        <fullName evidence="2">Uncharacterized protein</fullName>
    </submittedName>
</protein>
<evidence type="ECO:0000313" key="3">
    <source>
        <dbReference type="Proteomes" id="UP000594454"/>
    </source>
</evidence>